<evidence type="ECO:0000259" key="1">
    <source>
        <dbReference type="Pfam" id="PF01796"/>
    </source>
</evidence>
<feature type="domain" description="ChsH2 rubredoxin-like zinc ribbon" evidence="2">
    <location>
        <begin position="34"/>
        <end position="59"/>
    </location>
</feature>
<dbReference type="Proteomes" id="UP000282515">
    <property type="component" value="Unassembled WGS sequence"/>
</dbReference>
<protein>
    <recommendedName>
        <fullName evidence="5">DNA-binding protein</fullName>
    </recommendedName>
</protein>
<comment type="caution">
    <text evidence="3">The sequence shown here is derived from an EMBL/GenBank/DDBJ whole genome shotgun (WGS) entry which is preliminary data.</text>
</comment>
<dbReference type="SUPFAM" id="SSF50249">
    <property type="entry name" value="Nucleic acid-binding proteins"/>
    <property type="match status" value="1"/>
</dbReference>
<evidence type="ECO:0008006" key="5">
    <source>
        <dbReference type="Google" id="ProtNLM"/>
    </source>
</evidence>
<accession>A0A3L8PP21</accession>
<organism evidence="3 4">
    <name type="scientific">Aeromicrobium phragmitis</name>
    <dbReference type="NCBI Taxonomy" id="2478914"/>
    <lineage>
        <taxon>Bacteria</taxon>
        <taxon>Bacillati</taxon>
        <taxon>Actinomycetota</taxon>
        <taxon>Actinomycetes</taxon>
        <taxon>Propionibacteriales</taxon>
        <taxon>Nocardioidaceae</taxon>
        <taxon>Aeromicrobium</taxon>
    </lineage>
</organism>
<dbReference type="EMBL" id="RDBF01000001">
    <property type="protein sequence ID" value="RLV57131.1"/>
    <property type="molecule type" value="Genomic_DNA"/>
</dbReference>
<dbReference type="AlphaFoldDB" id="A0A3L8PP21"/>
<dbReference type="PANTHER" id="PTHR34075">
    <property type="entry name" value="BLR3430 PROTEIN"/>
    <property type="match status" value="1"/>
</dbReference>
<name>A0A3L8PP21_9ACTN</name>
<evidence type="ECO:0000259" key="2">
    <source>
        <dbReference type="Pfam" id="PF12172"/>
    </source>
</evidence>
<keyword evidence="4" id="KW-1185">Reference proteome</keyword>
<dbReference type="PANTHER" id="PTHR34075:SF5">
    <property type="entry name" value="BLR3430 PROTEIN"/>
    <property type="match status" value="1"/>
</dbReference>
<dbReference type="Pfam" id="PF12172">
    <property type="entry name" value="zf-ChsH2"/>
    <property type="match status" value="1"/>
</dbReference>
<evidence type="ECO:0000313" key="4">
    <source>
        <dbReference type="Proteomes" id="UP000282515"/>
    </source>
</evidence>
<dbReference type="InterPro" id="IPR052513">
    <property type="entry name" value="Thioester_dehydratase-like"/>
</dbReference>
<gene>
    <name evidence="3" type="ORF">D9V41_00265</name>
</gene>
<sequence length="142" mass="15202">MKNERNVVMTDQESVLLPVADTAGDDRPVVTETGGLRGGRCQSCGAGSFPRAYICPSCNNTTIEEAELPGEGSLYTWTTVHISPTFPTPYTLGYIDLSDGLRLLAQVLAPQEQLRCDLPVRLVSSDQSPTGWGFVPVEGATA</sequence>
<proteinExistence type="predicted"/>
<dbReference type="InterPro" id="IPR002878">
    <property type="entry name" value="ChsH2_C"/>
</dbReference>
<reference evidence="3 4" key="1">
    <citation type="submission" date="2018-10" db="EMBL/GenBank/DDBJ databases">
        <title>Aeromicrobium sp. 9W16Y-2 whole genome shotgun sequence.</title>
        <authorList>
            <person name="Li F."/>
        </authorList>
    </citation>
    <scope>NUCLEOTIDE SEQUENCE [LARGE SCALE GENOMIC DNA]</scope>
    <source>
        <strain evidence="3 4">9W16Y-2</strain>
    </source>
</reference>
<feature type="domain" description="ChsH2 C-terminal OB-fold" evidence="1">
    <location>
        <begin position="67"/>
        <end position="123"/>
    </location>
</feature>
<evidence type="ECO:0000313" key="3">
    <source>
        <dbReference type="EMBL" id="RLV57131.1"/>
    </source>
</evidence>
<dbReference type="InterPro" id="IPR012340">
    <property type="entry name" value="NA-bd_OB-fold"/>
</dbReference>
<dbReference type="OrthoDB" id="4714412at2"/>
<dbReference type="InterPro" id="IPR022002">
    <property type="entry name" value="ChsH2_Znr"/>
</dbReference>
<dbReference type="Pfam" id="PF01796">
    <property type="entry name" value="OB_ChsH2_C"/>
    <property type="match status" value="1"/>
</dbReference>